<evidence type="ECO:0000256" key="7">
    <source>
        <dbReference type="ARBA" id="ARBA00023295"/>
    </source>
</evidence>
<keyword evidence="7" id="KW-0326">Glycosidase</keyword>
<dbReference type="EMBL" id="JAAXOU010000161">
    <property type="protein sequence ID" value="NKY15320.1"/>
    <property type="molecule type" value="Genomic_DNA"/>
</dbReference>
<evidence type="ECO:0000256" key="10">
    <source>
        <dbReference type="ARBA" id="ARBA00053030"/>
    </source>
</evidence>
<dbReference type="InterPro" id="IPR012341">
    <property type="entry name" value="6hp_glycosidase-like_sf"/>
</dbReference>
<accession>A0AA44DFG5</accession>
<dbReference type="PANTHER" id="PTHR31616:SF0">
    <property type="entry name" value="GLUCAN 1,4-ALPHA-GLUCOSIDASE"/>
    <property type="match status" value="1"/>
</dbReference>
<dbReference type="InterPro" id="IPR011613">
    <property type="entry name" value="GH15-like"/>
</dbReference>
<feature type="region of interest" description="Disordered" evidence="12">
    <location>
        <begin position="595"/>
        <end position="627"/>
    </location>
</feature>
<gene>
    <name evidence="15" type="ORF">HGA06_14490</name>
</gene>
<dbReference type="InterPro" id="IPR045582">
    <property type="entry name" value="Trehalase-like_N"/>
</dbReference>
<dbReference type="InterPro" id="IPR008928">
    <property type="entry name" value="6-hairpin_glycosidase_sf"/>
</dbReference>
<organism evidence="15 16">
    <name type="scientific">Streptomyces somaliensis (strain ATCC 33201 / DSM 40738 / JCM 12659 / KCTC 9044 / NCTC 11332 / NRRL B-12077 / IP 733)</name>
    <dbReference type="NCBI Taxonomy" id="1134445"/>
    <lineage>
        <taxon>Bacteria</taxon>
        <taxon>Bacillati</taxon>
        <taxon>Actinomycetota</taxon>
        <taxon>Actinomycetes</taxon>
        <taxon>Kitasatosporales</taxon>
        <taxon>Streptomycetaceae</taxon>
        <taxon>Streptomyces</taxon>
    </lineage>
</organism>
<dbReference type="RefSeq" id="WP_168439515.1">
    <property type="nucleotide sequence ID" value="NZ_JAAXOU010000161.1"/>
</dbReference>
<evidence type="ECO:0000313" key="15">
    <source>
        <dbReference type="EMBL" id="NKY15320.1"/>
    </source>
</evidence>
<dbReference type="SUPFAM" id="SSF48208">
    <property type="entry name" value="Six-hairpin glycosidases"/>
    <property type="match status" value="1"/>
</dbReference>
<dbReference type="FunFam" id="1.50.10.10:FF:000005">
    <property type="entry name" value="Glycosyl hydrolase, glucoamylase"/>
    <property type="match status" value="1"/>
</dbReference>
<sequence length="627" mass="70034">MANAIEDYAFIGDLHSGALVGRDGSIDWLCLPRFDSQACFAALLHDEGAGRWLLAPAGGSLAARRRYRDDTLVLESEWHTADGGVRIVDCMPLRGEGADVVRLVEGLSGRVAMRMDLRLRPDYGRIVPWVYRAGGGLRAVAGPDAFWLHTPVEVYGENLATRAEFTVEAGQRVPFVLTHKPSHLVSRLKPVDALPAIEATERFWRSWMAGCGYRGRWDGAVRRSLITLKALTYRPTGGILAAATTSLPEQLGGPRNWDYRYCWLRDATFTLQALIGTGYLEEATRWRDWLLRAVAGNPADLQIMYGLDGTWRLPEYELDWLSGYGGSRPVRVGNAATRQFQLDVWGEVLECFHAGREAGMAASDTAWNMEWALLDFLEGNWREPDLSLWEVRGGPRHFVHSKAMAWAGVDRAVRSVLHQGRRGPVDRWERLRDRIHEEVCREGFDAERNTFTQFYGSKGVDAALLLLPRIGFLPWRDPRVRGTVDTVCRELGEDGFLHRYRPEADGGVDGLPGSEATFLVCSFWLVDALHGTGRHREALELFERLLDLRNDVGLLAEEYDPATGRHLGNTPQAFSMVGLVNSALWLDRTAETGAVDGRHLRTDTATTPPAAPRDHPGRRHGPAERTP</sequence>
<keyword evidence="5 15" id="KW-0378">Hydrolase</keyword>
<dbReference type="EC" id="3.2.1.28" evidence="3"/>
<protein>
    <recommendedName>
        <fullName evidence="4">Trehalase</fullName>
        <ecNumber evidence="3">3.2.1.28</ecNumber>
    </recommendedName>
    <alternativeName>
        <fullName evidence="8">Alpha,alpha-trehalase</fullName>
    </alternativeName>
    <alternativeName>
        <fullName evidence="9">Alpha,alpha-trehalose glucohydrolase</fullName>
    </alternativeName>
</protein>
<dbReference type="Gene3D" id="1.50.10.10">
    <property type="match status" value="1"/>
</dbReference>
<keyword evidence="16" id="KW-1185">Reference proteome</keyword>
<proteinExistence type="inferred from homology"/>
<dbReference type="Proteomes" id="UP000570003">
    <property type="component" value="Unassembled WGS sequence"/>
</dbReference>
<evidence type="ECO:0000256" key="6">
    <source>
        <dbReference type="ARBA" id="ARBA00023277"/>
    </source>
</evidence>
<evidence type="ECO:0000256" key="4">
    <source>
        <dbReference type="ARBA" id="ARBA00019905"/>
    </source>
</evidence>
<evidence type="ECO:0000256" key="11">
    <source>
        <dbReference type="ARBA" id="ARBA00060615"/>
    </source>
</evidence>
<dbReference type="PANTHER" id="PTHR31616">
    <property type="entry name" value="TREHALASE"/>
    <property type="match status" value="1"/>
</dbReference>
<dbReference type="Pfam" id="PF19291">
    <property type="entry name" value="TREH_N"/>
    <property type="match status" value="1"/>
</dbReference>
<comment type="catalytic activity">
    <reaction evidence="1">
        <text>alpha,alpha-trehalose + H2O = alpha-D-glucose + beta-D-glucose</text>
        <dbReference type="Rhea" id="RHEA:32675"/>
        <dbReference type="ChEBI" id="CHEBI:15377"/>
        <dbReference type="ChEBI" id="CHEBI:15903"/>
        <dbReference type="ChEBI" id="CHEBI:16551"/>
        <dbReference type="ChEBI" id="CHEBI:17925"/>
        <dbReference type="EC" id="3.2.1.28"/>
    </reaction>
</comment>
<evidence type="ECO:0000256" key="2">
    <source>
        <dbReference type="ARBA" id="ARBA00006188"/>
    </source>
</evidence>
<comment type="pathway">
    <text evidence="11">Glycan degradation; trehalose degradation; D-glucose from alpha,alpha-trehalose: step 1/1.</text>
</comment>
<evidence type="ECO:0000313" key="16">
    <source>
        <dbReference type="Proteomes" id="UP000570003"/>
    </source>
</evidence>
<feature type="domain" description="GH15-like" evidence="13">
    <location>
        <begin position="220"/>
        <end position="583"/>
    </location>
</feature>
<dbReference type="Pfam" id="PF00723">
    <property type="entry name" value="Glyco_hydro_15"/>
    <property type="match status" value="1"/>
</dbReference>
<evidence type="ECO:0000256" key="1">
    <source>
        <dbReference type="ARBA" id="ARBA00001576"/>
    </source>
</evidence>
<evidence type="ECO:0000256" key="9">
    <source>
        <dbReference type="ARBA" id="ARBA00031637"/>
    </source>
</evidence>
<name>A0AA44DFG5_STRE0</name>
<feature type="domain" description="Trehalase-like N-terminal" evidence="14">
    <location>
        <begin position="2"/>
        <end position="177"/>
    </location>
</feature>
<comment type="cofactor">
    <cofactor evidence="10">
        <name>phosphate</name>
        <dbReference type="ChEBI" id="CHEBI:43474"/>
    </cofactor>
</comment>
<evidence type="ECO:0000259" key="14">
    <source>
        <dbReference type="Pfam" id="PF19291"/>
    </source>
</evidence>
<evidence type="ECO:0000256" key="3">
    <source>
        <dbReference type="ARBA" id="ARBA00012757"/>
    </source>
</evidence>
<evidence type="ECO:0000256" key="12">
    <source>
        <dbReference type="SAM" id="MobiDB-lite"/>
    </source>
</evidence>
<evidence type="ECO:0000256" key="8">
    <source>
        <dbReference type="ARBA" id="ARBA00030473"/>
    </source>
</evidence>
<dbReference type="GO" id="GO:0004555">
    <property type="term" value="F:alpha,alpha-trehalase activity"/>
    <property type="evidence" value="ECO:0007669"/>
    <property type="project" value="UniProtKB-EC"/>
</dbReference>
<comment type="similarity">
    <text evidence="2">Belongs to the glycosyl hydrolase 15 family.</text>
</comment>
<comment type="caution">
    <text evidence="15">The sequence shown here is derived from an EMBL/GenBank/DDBJ whole genome shotgun (WGS) entry which is preliminary data.</text>
</comment>
<keyword evidence="6" id="KW-0119">Carbohydrate metabolism</keyword>
<evidence type="ECO:0000259" key="13">
    <source>
        <dbReference type="Pfam" id="PF00723"/>
    </source>
</evidence>
<reference evidence="15 16" key="1">
    <citation type="submission" date="2020-04" db="EMBL/GenBank/DDBJ databases">
        <title>MicrobeNet Type strains.</title>
        <authorList>
            <person name="Nicholson A.C."/>
        </authorList>
    </citation>
    <scope>NUCLEOTIDE SEQUENCE [LARGE SCALE GENOMIC DNA]</scope>
    <source>
        <strain evidence="15 16">DSM 40738</strain>
    </source>
</reference>
<dbReference type="AlphaFoldDB" id="A0AA44DFG5"/>
<evidence type="ECO:0000256" key="5">
    <source>
        <dbReference type="ARBA" id="ARBA00022801"/>
    </source>
</evidence>
<dbReference type="GO" id="GO:0005993">
    <property type="term" value="P:trehalose catabolic process"/>
    <property type="evidence" value="ECO:0007669"/>
    <property type="project" value="UniProtKB-ARBA"/>
</dbReference>